<feature type="compositionally biased region" description="Low complexity" evidence="1">
    <location>
        <begin position="39"/>
        <end position="53"/>
    </location>
</feature>
<protein>
    <submittedName>
        <fullName evidence="2">Uncharacterized protein</fullName>
    </submittedName>
</protein>
<dbReference type="AlphaFoldDB" id="A0A166K646"/>
<evidence type="ECO:0000313" key="2">
    <source>
        <dbReference type="EMBL" id="KZP21569.1"/>
    </source>
</evidence>
<feature type="region of interest" description="Disordered" evidence="1">
    <location>
        <begin position="103"/>
        <end position="192"/>
    </location>
</feature>
<organism evidence="2 3">
    <name type="scientific">Athelia psychrophila</name>
    <dbReference type="NCBI Taxonomy" id="1759441"/>
    <lineage>
        <taxon>Eukaryota</taxon>
        <taxon>Fungi</taxon>
        <taxon>Dikarya</taxon>
        <taxon>Basidiomycota</taxon>
        <taxon>Agaricomycotina</taxon>
        <taxon>Agaricomycetes</taxon>
        <taxon>Agaricomycetidae</taxon>
        <taxon>Atheliales</taxon>
        <taxon>Atheliaceae</taxon>
        <taxon>Athelia</taxon>
    </lineage>
</organism>
<dbReference type="EMBL" id="KV417546">
    <property type="protein sequence ID" value="KZP21569.1"/>
    <property type="molecule type" value="Genomic_DNA"/>
</dbReference>
<dbReference type="Proteomes" id="UP000076532">
    <property type="component" value="Unassembled WGS sequence"/>
</dbReference>
<feature type="compositionally biased region" description="Polar residues" evidence="1">
    <location>
        <begin position="1"/>
        <end position="18"/>
    </location>
</feature>
<proteinExistence type="predicted"/>
<feature type="compositionally biased region" description="Pro residues" evidence="1">
    <location>
        <begin position="141"/>
        <end position="158"/>
    </location>
</feature>
<accession>A0A166K646</accession>
<evidence type="ECO:0000313" key="3">
    <source>
        <dbReference type="Proteomes" id="UP000076532"/>
    </source>
</evidence>
<reference evidence="2 3" key="1">
    <citation type="journal article" date="2016" name="Mol. Biol. Evol.">
        <title>Comparative Genomics of Early-Diverging Mushroom-Forming Fungi Provides Insights into the Origins of Lignocellulose Decay Capabilities.</title>
        <authorList>
            <person name="Nagy L.G."/>
            <person name="Riley R."/>
            <person name="Tritt A."/>
            <person name="Adam C."/>
            <person name="Daum C."/>
            <person name="Floudas D."/>
            <person name="Sun H."/>
            <person name="Yadav J.S."/>
            <person name="Pangilinan J."/>
            <person name="Larsson K.H."/>
            <person name="Matsuura K."/>
            <person name="Barry K."/>
            <person name="Labutti K."/>
            <person name="Kuo R."/>
            <person name="Ohm R.A."/>
            <person name="Bhattacharya S.S."/>
            <person name="Shirouzu T."/>
            <person name="Yoshinaga Y."/>
            <person name="Martin F.M."/>
            <person name="Grigoriev I.V."/>
            <person name="Hibbett D.S."/>
        </authorList>
    </citation>
    <scope>NUCLEOTIDE SEQUENCE [LARGE SCALE GENOMIC DNA]</scope>
    <source>
        <strain evidence="2 3">CBS 109695</strain>
    </source>
</reference>
<keyword evidence="3" id="KW-1185">Reference proteome</keyword>
<name>A0A166K646_9AGAM</name>
<gene>
    <name evidence="2" type="ORF">FIBSPDRAFT_953587</name>
</gene>
<feature type="compositionally biased region" description="Polar residues" evidence="1">
    <location>
        <begin position="117"/>
        <end position="135"/>
    </location>
</feature>
<feature type="region of interest" description="Disordered" evidence="1">
    <location>
        <begin position="1"/>
        <end position="73"/>
    </location>
</feature>
<evidence type="ECO:0000256" key="1">
    <source>
        <dbReference type="SAM" id="MobiDB-lite"/>
    </source>
</evidence>
<sequence>MNNFFNNNHPSYKLSSPETPADGKYESFSLDLFMPPPNGDQQPGDGQHPQSGSWGSFLQQPVPDHTYEPSIGFGNYGAEDAGWAGYGGIGDTVDPLHTLHTHWHSQTNSVDDPPNRPTESLSSVLKTEQNNSINQGSFLSPSPPSMGLPLPTPFPTSPAPRRQHPRYHLQVPMASPSRTSALQLSWPRSLLR</sequence>